<dbReference type="InterPro" id="IPR006594">
    <property type="entry name" value="LisH"/>
</dbReference>
<dbReference type="PANTHER" id="PTHR20787">
    <property type="entry name" value="TREACLE"/>
    <property type="match status" value="1"/>
</dbReference>
<feature type="compositionally biased region" description="Low complexity" evidence="1">
    <location>
        <begin position="1067"/>
        <end position="1077"/>
    </location>
</feature>
<evidence type="ECO:0000256" key="1">
    <source>
        <dbReference type="SAM" id="MobiDB-lite"/>
    </source>
</evidence>
<dbReference type="PROSITE" id="PS50896">
    <property type="entry name" value="LISH"/>
    <property type="match status" value="1"/>
</dbReference>
<accession>A0A8J0UUT3</accession>
<keyword evidence="2" id="KW-1185">Reference proteome</keyword>
<dbReference type="GO" id="GO:0003723">
    <property type="term" value="F:RNA binding"/>
    <property type="evidence" value="ECO:0007669"/>
    <property type="project" value="TreeGrafter"/>
</dbReference>
<feature type="compositionally biased region" description="Low complexity" evidence="1">
    <location>
        <begin position="1308"/>
        <end position="1325"/>
    </location>
</feature>
<feature type="compositionally biased region" description="Low complexity" evidence="1">
    <location>
        <begin position="373"/>
        <end position="382"/>
    </location>
</feature>
<feature type="compositionally biased region" description="Polar residues" evidence="1">
    <location>
        <begin position="99"/>
        <end position="109"/>
    </location>
</feature>
<protein>
    <submittedName>
        <fullName evidence="3">Treacher Collins-Franceschetti syndrome 1 S homeolog isoform X8</fullName>
    </submittedName>
</protein>
<dbReference type="Xenbase" id="XB-GENE-6253275">
    <property type="gene designation" value="tcof1.S"/>
</dbReference>
<feature type="compositionally biased region" description="Polar residues" evidence="1">
    <location>
        <begin position="728"/>
        <end position="740"/>
    </location>
</feature>
<organism evidence="2 3">
    <name type="scientific">Xenopus laevis</name>
    <name type="common">African clawed frog</name>
    <dbReference type="NCBI Taxonomy" id="8355"/>
    <lineage>
        <taxon>Eukaryota</taxon>
        <taxon>Metazoa</taxon>
        <taxon>Chordata</taxon>
        <taxon>Craniata</taxon>
        <taxon>Vertebrata</taxon>
        <taxon>Euteleostomi</taxon>
        <taxon>Amphibia</taxon>
        <taxon>Batrachia</taxon>
        <taxon>Anura</taxon>
        <taxon>Pipoidea</taxon>
        <taxon>Pipidae</taxon>
        <taxon>Xenopodinae</taxon>
        <taxon>Xenopus</taxon>
        <taxon>Xenopus</taxon>
    </lineage>
</organism>
<sequence length="1589" mass="166384">MKEVEGSLLALIHQHLQQAGYSKAATELQLQNGKKFSTPEVSLQDIYKDWIQHPKKNKSKKSLQVANNQGVKVRVPDPESSSESSEDEGKGATAARSKALSNATPQVQQAKERKSKTKPTTKGKTATIVSKSTSGGTTAIGQNKKASSAAPQVQGVVMETSSSSDSEDDPAPPNAAPVTISSNPAAESTESSSDSESDMDTAGQTHTVLANVHALPRTPLLSSSKIARITVPRKAAIVTKPADVEKSESSDSSDSEVIVNQKPAAPPQASQKKSTDVTAAKPQVTKKSILAGPGKVATPTKTPVIAQPLQSSGSSDSSDSEEEPDAKKTAVLIQSSQKKTIAPPTATRTPEAQTPLLAKHGKLATPAKTQPLAAGSSGVSDSSDSEEEPDAKKTANLKSSQKKSLAPTQTPLSAKPGKLVTPAAKPVIAQPLADQSSVNSDSPDSEEEPDAKKTANLKSSQKKSLAPTQTPLSAKPGKLVTPAAKPVIAQPLADQSSVNSDSPDSEEEPDAKKTANLRSSQKKSLASTQTPLSAKPGKLVTPAAKPVIAQPLADQSSVNSDSPDSEEELDAKKTANLKSSQKKSLAPTQIPLSAKPGKLVTPAAKPVIAQPLADQSSVNSDSPDSEEEPDAKKTANLRSSQKKSLAPTQIPLSAKPGKLVTPAAKPVIAQPLADQSSVNSDSPDSEEEPDAKKTAASIQSPQKKSIAPPTATRTPGTHTPLLAKPGKLSTSAKTPPLSNQSSGSSDSSDSDEEPDAKKTATLQSSQKKSLASSQTPIPYHTISIPGKLVIPAAKPVIAQPLADQSSGSSDSSDSEEEPDAKKTAAPLQSSQKKTLAPSIATRPQWTQTNLAKTGKVVTPAKTQPPSDQSTGSSDFSDSEEELIAKKTAAPLQSSHKKTLALSIATRPPATHTPLLAKTGKVLTPAKTQPPSDQSTGSSDFSESEEELIAKASKKNSRTVLLGKTGNKATPAKMPVVTQMAAVDSSESSNSSDSEEELNNKKTAVPQRASQKKGKDKTENVATPAKMPVITQPPAAESSETWNSSDSEEELNNKNAVPPRSSQKKGKAYLLAKKGNAATPAKIPVVMQPLAAETSETSNSSDSEEELNDKKNAVPPQSPQTKGNAAKGKGNAATPAKTPVVTQPLAEESSETWNSSDSEEELNDKKNAVPPQSPQKKGKAPLLVKKGNAATPTKKPVVIQPATAESSNSSDSEEEQNTLKLNAPLNPTTSKTKAFTTLKLTAKQDYESSDTSEEAKSKSRTLVAQPSIANILETSDTTDIDEIVSPTPAPIRATKGKAVPILAKTVTPSSLKATKSKVSSTAKTPAEAQKIAVTSSDSSDSEEEPGIKSHITPVLAVPTPQKRKRASKIKEVTLPSVDSIKSMKKKTKAEQVTSTQPAPVTGIDSEEETIMALLTGQSPKKNKQKPSKLELKAAASVSMQKNSSVSDLSGENDVGTLALNITTPVPEPMPPTTEKEKKNAKKRKSSSEDGPKKKSKKAKKEGKKEKKKSKSEGGEAGAITPKTKSSKKDKKKLEKSEKKKSSKKKKEKKKKDGEKKVSKKTKKAESVPGSATGISPKPKKKKKIKVDKVD</sequence>
<feature type="compositionally biased region" description="Polar residues" evidence="1">
    <location>
        <begin position="128"/>
        <end position="151"/>
    </location>
</feature>
<feature type="compositionally biased region" description="Polar residues" evidence="1">
    <location>
        <begin position="493"/>
        <end position="502"/>
    </location>
</feature>
<gene>
    <name evidence="3 4" type="primary">tcof1.S</name>
    <name evidence="3" type="synonym">mfd1</name>
    <name evidence="3" type="synonym">tcof1</name>
</gene>
<feature type="compositionally biased region" description="Low complexity" evidence="1">
    <location>
        <begin position="250"/>
        <end position="259"/>
    </location>
</feature>
<feature type="compositionally biased region" description="Polar residues" evidence="1">
    <location>
        <begin position="673"/>
        <end position="682"/>
    </location>
</feature>
<feature type="region of interest" description="Disordered" evidence="1">
    <location>
        <begin position="799"/>
        <end position="1261"/>
    </location>
</feature>
<dbReference type="Proteomes" id="UP000186698">
    <property type="component" value="Chromosome 3S"/>
</dbReference>
<feature type="compositionally biased region" description="Basic residues" evidence="1">
    <location>
        <begin position="1576"/>
        <end position="1589"/>
    </location>
</feature>
<feature type="compositionally biased region" description="Polar residues" evidence="1">
    <location>
        <begin position="553"/>
        <end position="562"/>
    </location>
</feature>
<feature type="compositionally biased region" description="Polar residues" evidence="1">
    <location>
        <begin position="925"/>
        <end position="940"/>
    </location>
</feature>
<evidence type="ECO:0000313" key="3">
    <source>
        <dbReference type="RefSeq" id="XP_018109905.1"/>
    </source>
</evidence>
<feature type="compositionally biased region" description="Low complexity" evidence="1">
    <location>
        <begin position="1089"/>
        <end position="1100"/>
    </location>
</feature>
<reference evidence="2" key="1">
    <citation type="submission" date="2024-06" db="UniProtKB">
        <authorList>
            <consortium name="RefSeq"/>
        </authorList>
    </citation>
    <scope>NUCLEOTIDE SEQUENCE [LARGE SCALE GENOMIC DNA]</scope>
    <source>
        <strain evidence="2">J_2021</strain>
    </source>
</reference>
<dbReference type="GeneID" id="733319"/>
<dbReference type="GO" id="GO:0042790">
    <property type="term" value="P:nucleolar large rRNA transcription by RNA polymerase I"/>
    <property type="evidence" value="ECO:0007669"/>
    <property type="project" value="TreeGrafter"/>
</dbReference>
<name>A0A8J0UUT3_XENLA</name>
<feature type="compositionally biased region" description="Basic residues" evidence="1">
    <location>
        <begin position="1492"/>
        <end position="1508"/>
    </location>
</feature>
<dbReference type="GO" id="GO:0097110">
    <property type="term" value="F:scaffold protein binding"/>
    <property type="evidence" value="ECO:0007669"/>
    <property type="project" value="TreeGrafter"/>
</dbReference>
<evidence type="ECO:0000313" key="4">
    <source>
        <dbReference type="Xenbase" id="XB-GENE-6253275"/>
    </source>
</evidence>
<feature type="compositionally biased region" description="Polar residues" evidence="1">
    <location>
        <begin position="456"/>
        <end position="472"/>
    </location>
</feature>
<feature type="compositionally biased region" description="Polar residues" evidence="1">
    <location>
        <begin position="636"/>
        <end position="651"/>
    </location>
</feature>
<dbReference type="CTD" id="733319"/>
<feature type="compositionally biased region" description="Polar residues" evidence="1">
    <location>
        <begin position="841"/>
        <end position="851"/>
    </location>
</feature>
<dbReference type="InterPro" id="IPR017859">
    <property type="entry name" value="Treacle"/>
</dbReference>
<feature type="compositionally biased region" description="Low complexity" evidence="1">
    <location>
        <begin position="1227"/>
        <end position="1242"/>
    </location>
</feature>
<dbReference type="OrthoDB" id="9838304at2759"/>
<reference evidence="3" key="2">
    <citation type="submission" date="2025-08" db="UniProtKB">
        <authorList>
            <consortium name="RefSeq"/>
        </authorList>
    </citation>
    <scope>IDENTIFICATION</scope>
    <source>
        <strain evidence="3">J_2021</strain>
        <tissue evidence="3">Erythrocytes</tissue>
    </source>
</reference>
<feature type="compositionally biased region" description="Low complexity" evidence="1">
    <location>
        <begin position="1120"/>
        <end position="1137"/>
    </location>
</feature>
<proteinExistence type="predicted"/>
<feature type="region of interest" description="Disordered" evidence="1">
    <location>
        <begin position="1308"/>
        <end position="1589"/>
    </location>
</feature>
<feature type="compositionally biased region" description="Polar residues" evidence="1">
    <location>
        <begin position="1436"/>
        <end position="1448"/>
    </location>
</feature>
<feature type="compositionally biased region" description="Polar residues" evidence="1">
    <location>
        <begin position="613"/>
        <end position="622"/>
    </location>
</feature>
<feature type="compositionally biased region" description="Polar residues" evidence="1">
    <location>
        <begin position="516"/>
        <end position="532"/>
    </location>
</feature>
<feature type="compositionally biased region" description="Polar residues" evidence="1">
    <location>
        <begin position="396"/>
        <end position="412"/>
    </location>
</feature>
<dbReference type="PANTHER" id="PTHR20787:SF10">
    <property type="entry name" value="TREACLE PROTEIN"/>
    <property type="match status" value="1"/>
</dbReference>
<dbReference type="AGR" id="Xenbase:XB-GENE-6253275"/>
<dbReference type="GO" id="GO:0005730">
    <property type="term" value="C:nucleolus"/>
    <property type="evidence" value="ECO:0007669"/>
    <property type="project" value="TreeGrafter"/>
</dbReference>
<feature type="compositionally biased region" description="Low complexity" evidence="1">
    <location>
        <begin position="762"/>
        <end position="774"/>
    </location>
</feature>
<dbReference type="RefSeq" id="XP_018109905.1">
    <property type="nucleotide sequence ID" value="XM_018254416.2"/>
</dbReference>
<feature type="compositionally biased region" description="Basic residues" evidence="1">
    <location>
        <begin position="1539"/>
        <end position="1548"/>
    </location>
</feature>
<feature type="compositionally biased region" description="Polar residues" evidence="1">
    <location>
        <begin position="576"/>
        <end position="591"/>
    </location>
</feature>
<feature type="compositionally biased region" description="Polar residues" evidence="1">
    <location>
        <begin position="433"/>
        <end position="442"/>
    </location>
</feature>
<feature type="region of interest" description="Disordered" evidence="1">
    <location>
        <begin position="53"/>
        <end position="780"/>
    </location>
</feature>
<feature type="compositionally biased region" description="Polar residues" evidence="1">
    <location>
        <begin position="860"/>
        <end position="875"/>
    </location>
</feature>
<evidence type="ECO:0000313" key="2">
    <source>
        <dbReference type="Proteomes" id="UP000186698"/>
    </source>
</evidence>